<dbReference type="AlphaFoldDB" id="A0A7J9CQH2"/>
<dbReference type="OrthoDB" id="528079at2759"/>
<accession>A0A7J9CQH2</accession>
<proteinExistence type="predicted"/>
<protein>
    <submittedName>
        <fullName evidence="1">Uncharacterized protein</fullName>
    </submittedName>
</protein>
<feature type="non-terminal residue" evidence="1">
    <location>
        <position position="50"/>
    </location>
</feature>
<organism evidence="1 2">
    <name type="scientific">Gossypium gossypioides</name>
    <name type="common">Mexican cotton</name>
    <name type="synonym">Selera gossypioides</name>
    <dbReference type="NCBI Taxonomy" id="34282"/>
    <lineage>
        <taxon>Eukaryota</taxon>
        <taxon>Viridiplantae</taxon>
        <taxon>Streptophyta</taxon>
        <taxon>Embryophyta</taxon>
        <taxon>Tracheophyta</taxon>
        <taxon>Spermatophyta</taxon>
        <taxon>Magnoliopsida</taxon>
        <taxon>eudicotyledons</taxon>
        <taxon>Gunneridae</taxon>
        <taxon>Pentapetalae</taxon>
        <taxon>rosids</taxon>
        <taxon>malvids</taxon>
        <taxon>Malvales</taxon>
        <taxon>Malvaceae</taxon>
        <taxon>Malvoideae</taxon>
        <taxon>Gossypium</taxon>
    </lineage>
</organism>
<dbReference type="EMBL" id="JABEZY010000012">
    <property type="protein sequence ID" value="MBA0750651.1"/>
    <property type="molecule type" value="Genomic_DNA"/>
</dbReference>
<reference evidence="1 2" key="1">
    <citation type="journal article" date="2019" name="Genome Biol. Evol.">
        <title>Insights into the evolution of the New World diploid cottons (Gossypium, subgenus Houzingenia) based on genome sequencing.</title>
        <authorList>
            <person name="Grover C.E."/>
            <person name="Arick M.A. 2nd"/>
            <person name="Thrash A."/>
            <person name="Conover J.L."/>
            <person name="Sanders W.S."/>
            <person name="Peterson D.G."/>
            <person name="Frelichowski J.E."/>
            <person name="Scheffler J.A."/>
            <person name="Scheffler B.E."/>
            <person name="Wendel J.F."/>
        </authorList>
    </citation>
    <scope>NUCLEOTIDE SEQUENCE [LARGE SCALE GENOMIC DNA]</scope>
    <source>
        <strain evidence="1">5</strain>
        <tissue evidence="1">Leaf</tissue>
    </source>
</reference>
<evidence type="ECO:0000313" key="2">
    <source>
        <dbReference type="Proteomes" id="UP000593579"/>
    </source>
</evidence>
<gene>
    <name evidence="1" type="ORF">Gogos_002054</name>
</gene>
<dbReference type="Proteomes" id="UP000593579">
    <property type="component" value="Unassembled WGS sequence"/>
</dbReference>
<feature type="non-terminal residue" evidence="1">
    <location>
        <position position="1"/>
    </location>
</feature>
<evidence type="ECO:0000313" key="1">
    <source>
        <dbReference type="EMBL" id="MBA0750651.1"/>
    </source>
</evidence>
<name>A0A7J9CQH2_GOSGO</name>
<keyword evidence="2" id="KW-1185">Reference proteome</keyword>
<sequence>PIQFPSNTPIGCNSHSPLRHRLGIPFPFLIFTSIFCPHQASLLDVSLPFC</sequence>
<comment type="caution">
    <text evidence="1">The sequence shown here is derived from an EMBL/GenBank/DDBJ whole genome shotgun (WGS) entry which is preliminary data.</text>
</comment>